<dbReference type="InterPro" id="IPR005797">
    <property type="entry name" value="Cyt_b/b6_N"/>
</dbReference>
<dbReference type="Pfam" id="PF00033">
    <property type="entry name" value="Cytochrome_B"/>
    <property type="match status" value="1"/>
</dbReference>
<dbReference type="SUPFAM" id="SSF46626">
    <property type="entry name" value="Cytochrome c"/>
    <property type="match status" value="1"/>
</dbReference>
<dbReference type="KEGG" id="llh:I41_48090"/>
<keyword evidence="9 12" id="KW-0472">Membrane</keyword>
<evidence type="ECO:0000256" key="10">
    <source>
        <dbReference type="PROSITE-ProRule" id="PRU00433"/>
    </source>
</evidence>
<feature type="domain" description="Cytochrome b/b6 C-terminal region profile" evidence="14">
    <location>
        <begin position="238"/>
        <end position="370"/>
    </location>
</feature>
<evidence type="ECO:0000259" key="15">
    <source>
        <dbReference type="PROSITE" id="PS51007"/>
    </source>
</evidence>
<dbReference type="OrthoDB" id="9804503at2"/>
<dbReference type="GO" id="GO:0022904">
    <property type="term" value="P:respiratory electron transport chain"/>
    <property type="evidence" value="ECO:0007669"/>
    <property type="project" value="InterPro"/>
</dbReference>
<dbReference type="InterPro" id="IPR009056">
    <property type="entry name" value="Cyt_c-like_dom"/>
</dbReference>
<dbReference type="AlphaFoldDB" id="A0A517U4P3"/>
<evidence type="ECO:0000256" key="9">
    <source>
        <dbReference type="ARBA" id="ARBA00023136"/>
    </source>
</evidence>
<dbReference type="InterPro" id="IPR036909">
    <property type="entry name" value="Cyt_c-like_dom_sf"/>
</dbReference>
<evidence type="ECO:0000256" key="4">
    <source>
        <dbReference type="ARBA" id="ARBA00022692"/>
    </source>
</evidence>
<dbReference type="SUPFAM" id="SSF81342">
    <property type="entry name" value="Transmembrane di-heme cytochromes"/>
    <property type="match status" value="1"/>
</dbReference>
<dbReference type="GO" id="GO:0016020">
    <property type="term" value="C:membrane"/>
    <property type="evidence" value="ECO:0007669"/>
    <property type="project" value="UniProtKB-SubCell"/>
</dbReference>
<dbReference type="PANTHER" id="PTHR19271">
    <property type="entry name" value="CYTOCHROME B"/>
    <property type="match status" value="1"/>
</dbReference>
<feature type="transmembrane region" description="Helical" evidence="12">
    <location>
        <begin position="40"/>
        <end position="67"/>
    </location>
</feature>
<evidence type="ECO:0000259" key="14">
    <source>
        <dbReference type="PROSITE" id="PS51003"/>
    </source>
</evidence>
<dbReference type="GO" id="GO:0046872">
    <property type="term" value="F:metal ion binding"/>
    <property type="evidence" value="ECO:0007669"/>
    <property type="project" value="UniProtKB-KW"/>
</dbReference>
<keyword evidence="17" id="KW-1185">Reference proteome</keyword>
<keyword evidence="2" id="KW-0813">Transport</keyword>
<dbReference type="InterPro" id="IPR036150">
    <property type="entry name" value="Cyt_b/b6_C_sf"/>
</dbReference>
<organism evidence="16 17">
    <name type="scientific">Lacipirellula limnantheis</name>
    <dbReference type="NCBI Taxonomy" id="2528024"/>
    <lineage>
        <taxon>Bacteria</taxon>
        <taxon>Pseudomonadati</taxon>
        <taxon>Planctomycetota</taxon>
        <taxon>Planctomycetia</taxon>
        <taxon>Pirellulales</taxon>
        <taxon>Lacipirellulaceae</taxon>
        <taxon>Lacipirellula</taxon>
    </lineage>
</organism>
<feature type="transmembrane region" description="Helical" evidence="12">
    <location>
        <begin position="191"/>
        <end position="215"/>
    </location>
</feature>
<sequence length="500" mass="54422">MYQLLRKLAHWIDARAGVSATLWPMMRHPVPRSIDGPMGWWYVFGSASMTFLLIQILTGIGLSMVYVPAADQAYESLLYLDYQQPWGWFLRSLHYYAGSGMVVMLLVHMTQVFLQGSYKYPRELTWVVGVLLLACTMGMFFTGQILRWDTDAYWGLAVGASMAGRVPVLGPEIVHTLLGGDIIGASSLSRFFALHVFIIPGALLTFLGIHLWLVLRCGISAPPKPGEIVDPKTYDATYHEELKRGVPFFGDALLKDIFFSALAVTIVVVIAAVVGPKGPTEPPDPTLAGANPRPEWPFLWLFGLLSLSPPAIETFIMLVFPVLVLGALFFVPFVSNRGERAPSRRPAAVLLVIVIYTTLGVLTYEGVQAPWSPVMDAWSGDPVPVNLVEGRTPLELQGAAVFQFKNCRNCHALEGIGGRRGPDLTTIGASLTRDQLITQISNGTPGGGNMPAYGKQMSPAEMEATVAFLISLRPDGQLPAGAVEDAPVEGTTPQPVELTE</sequence>
<evidence type="ECO:0000313" key="17">
    <source>
        <dbReference type="Proteomes" id="UP000317909"/>
    </source>
</evidence>
<dbReference type="GO" id="GO:0009055">
    <property type="term" value="F:electron transfer activity"/>
    <property type="evidence" value="ECO:0007669"/>
    <property type="project" value="InterPro"/>
</dbReference>
<proteinExistence type="predicted"/>
<evidence type="ECO:0000256" key="3">
    <source>
        <dbReference type="ARBA" id="ARBA00022617"/>
    </source>
</evidence>
<feature type="transmembrane region" description="Helical" evidence="12">
    <location>
        <begin position="126"/>
        <end position="146"/>
    </location>
</feature>
<name>A0A517U4P3_9BACT</name>
<dbReference type="GO" id="GO:0020037">
    <property type="term" value="F:heme binding"/>
    <property type="evidence" value="ECO:0007669"/>
    <property type="project" value="InterPro"/>
</dbReference>
<feature type="transmembrane region" description="Helical" evidence="12">
    <location>
        <begin position="347"/>
        <end position="364"/>
    </location>
</feature>
<keyword evidence="8 10" id="KW-0408">Iron</keyword>
<feature type="transmembrane region" description="Helical" evidence="12">
    <location>
        <begin position="93"/>
        <end position="114"/>
    </location>
</feature>
<keyword evidence="4 12" id="KW-0812">Transmembrane</keyword>
<dbReference type="Pfam" id="PF13442">
    <property type="entry name" value="Cytochrome_CBB3"/>
    <property type="match status" value="1"/>
</dbReference>
<feature type="domain" description="Cytochrome b/b6 N-terminal region profile" evidence="13">
    <location>
        <begin position="8"/>
        <end position="223"/>
    </location>
</feature>
<dbReference type="PROSITE" id="PS51002">
    <property type="entry name" value="CYTB_NTER"/>
    <property type="match status" value="1"/>
</dbReference>
<evidence type="ECO:0000256" key="7">
    <source>
        <dbReference type="ARBA" id="ARBA00022989"/>
    </source>
</evidence>
<evidence type="ECO:0000256" key="8">
    <source>
        <dbReference type="ARBA" id="ARBA00023004"/>
    </source>
</evidence>
<feature type="domain" description="Cytochrome c" evidence="15">
    <location>
        <begin position="393"/>
        <end position="473"/>
    </location>
</feature>
<gene>
    <name evidence="16" type="primary">qcrB</name>
    <name evidence="16" type="ORF">I41_48090</name>
</gene>
<comment type="subcellular location">
    <subcellularLocation>
        <location evidence="1">Membrane</location>
        <topology evidence="1">Multi-pass membrane protein</topology>
    </subcellularLocation>
</comment>
<keyword evidence="7 12" id="KW-1133">Transmembrane helix</keyword>
<keyword evidence="6" id="KW-0249">Electron transport</keyword>
<evidence type="ECO:0000313" key="16">
    <source>
        <dbReference type="EMBL" id="QDT75597.1"/>
    </source>
</evidence>
<evidence type="ECO:0000256" key="2">
    <source>
        <dbReference type="ARBA" id="ARBA00022448"/>
    </source>
</evidence>
<feature type="region of interest" description="Disordered" evidence="11">
    <location>
        <begin position="479"/>
        <end position="500"/>
    </location>
</feature>
<dbReference type="SUPFAM" id="SSF81648">
    <property type="entry name" value="a domain/subunit of cytochrome bc1 complex (Ubiquinol-cytochrome c reductase)"/>
    <property type="match status" value="1"/>
</dbReference>
<feature type="transmembrane region" description="Helical" evidence="12">
    <location>
        <begin position="257"/>
        <end position="275"/>
    </location>
</feature>
<keyword evidence="5 10" id="KW-0479">Metal-binding</keyword>
<evidence type="ECO:0000256" key="5">
    <source>
        <dbReference type="ARBA" id="ARBA00022723"/>
    </source>
</evidence>
<dbReference type="Gene3D" id="1.20.810.10">
    <property type="entry name" value="Cytochrome Bc1 Complex, Chain C"/>
    <property type="match status" value="1"/>
</dbReference>
<dbReference type="PROSITE" id="PS51003">
    <property type="entry name" value="CYTB_CTER"/>
    <property type="match status" value="1"/>
</dbReference>
<reference evidence="16 17" key="1">
    <citation type="submission" date="2019-02" db="EMBL/GenBank/DDBJ databases">
        <title>Deep-cultivation of Planctomycetes and their phenomic and genomic characterization uncovers novel biology.</title>
        <authorList>
            <person name="Wiegand S."/>
            <person name="Jogler M."/>
            <person name="Boedeker C."/>
            <person name="Pinto D."/>
            <person name="Vollmers J."/>
            <person name="Rivas-Marin E."/>
            <person name="Kohn T."/>
            <person name="Peeters S.H."/>
            <person name="Heuer A."/>
            <person name="Rast P."/>
            <person name="Oberbeckmann S."/>
            <person name="Bunk B."/>
            <person name="Jeske O."/>
            <person name="Meyerdierks A."/>
            <person name="Storesund J.E."/>
            <person name="Kallscheuer N."/>
            <person name="Luecker S."/>
            <person name="Lage O.M."/>
            <person name="Pohl T."/>
            <person name="Merkel B.J."/>
            <person name="Hornburger P."/>
            <person name="Mueller R.-W."/>
            <person name="Bruemmer F."/>
            <person name="Labrenz M."/>
            <person name="Spormann A.M."/>
            <person name="Op den Camp H."/>
            <person name="Overmann J."/>
            <person name="Amann R."/>
            <person name="Jetten M.S.M."/>
            <person name="Mascher T."/>
            <person name="Medema M.H."/>
            <person name="Devos D.P."/>
            <person name="Kaster A.-K."/>
            <person name="Ovreas L."/>
            <person name="Rohde M."/>
            <person name="Galperin M.Y."/>
            <person name="Jogler C."/>
        </authorList>
    </citation>
    <scope>NUCLEOTIDE SEQUENCE [LARGE SCALE GENOMIC DNA]</scope>
    <source>
        <strain evidence="16 17">I41</strain>
    </source>
</reference>
<dbReference type="GO" id="GO:0016491">
    <property type="term" value="F:oxidoreductase activity"/>
    <property type="evidence" value="ECO:0007669"/>
    <property type="project" value="InterPro"/>
</dbReference>
<dbReference type="PROSITE" id="PS51007">
    <property type="entry name" value="CYTC"/>
    <property type="match status" value="1"/>
</dbReference>
<dbReference type="Gene3D" id="1.10.760.10">
    <property type="entry name" value="Cytochrome c-like domain"/>
    <property type="match status" value="1"/>
</dbReference>
<feature type="transmembrane region" description="Helical" evidence="12">
    <location>
        <begin position="318"/>
        <end position="335"/>
    </location>
</feature>
<evidence type="ECO:0000256" key="1">
    <source>
        <dbReference type="ARBA" id="ARBA00004141"/>
    </source>
</evidence>
<dbReference type="Proteomes" id="UP000317909">
    <property type="component" value="Chromosome"/>
</dbReference>
<dbReference type="InterPro" id="IPR027387">
    <property type="entry name" value="Cytb/b6-like_sf"/>
</dbReference>
<evidence type="ECO:0000256" key="6">
    <source>
        <dbReference type="ARBA" id="ARBA00022982"/>
    </source>
</evidence>
<keyword evidence="3 10" id="KW-0349">Heme</keyword>
<dbReference type="InterPro" id="IPR016174">
    <property type="entry name" value="Di-haem_cyt_TM"/>
</dbReference>
<dbReference type="EMBL" id="CP036339">
    <property type="protein sequence ID" value="QDT75597.1"/>
    <property type="molecule type" value="Genomic_DNA"/>
</dbReference>
<evidence type="ECO:0000256" key="11">
    <source>
        <dbReference type="SAM" id="MobiDB-lite"/>
    </source>
</evidence>
<dbReference type="PANTHER" id="PTHR19271:SF16">
    <property type="entry name" value="CYTOCHROME B"/>
    <property type="match status" value="1"/>
</dbReference>
<protein>
    <submittedName>
        <fullName evidence="16">Menaquinol-cytochrome c reductase cytochrome b subunit</fullName>
    </submittedName>
</protein>
<dbReference type="RefSeq" id="WP_145435318.1">
    <property type="nucleotide sequence ID" value="NZ_CP036339.1"/>
</dbReference>
<accession>A0A517U4P3</accession>
<evidence type="ECO:0000256" key="12">
    <source>
        <dbReference type="SAM" id="Phobius"/>
    </source>
</evidence>
<dbReference type="InterPro" id="IPR005798">
    <property type="entry name" value="Cyt_b/b6_C"/>
</dbReference>
<evidence type="ECO:0000259" key="13">
    <source>
        <dbReference type="PROSITE" id="PS51002"/>
    </source>
</evidence>